<dbReference type="AlphaFoldDB" id="A0A1X7VHT4"/>
<evidence type="ECO:0000313" key="1">
    <source>
        <dbReference type="EnsemblMetazoa" id="Aqu2.1.39032_001"/>
    </source>
</evidence>
<protein>
    <submittedName>
        <fullName evidence="1">Uncharacterized protein</fullName>
    </submittedName>
</protein>
<accession>A0A1X7VHT4</accession>
<proteinExistence type="predicted"/>
<organism evidence="1">
    <name type="scientific">Amphimedon queenslandica</name>
    <name type="common">Sponge</name>
    <dbReference type="NCBI Taxonomy" id="400682"/>
    <lineage>
        <taxon>Eukaryota</taxon>
        <taxon>Metazoa</taxon>
        <taxon>Porifera</taxon>
        <taxon>Demospongiae</taxon>
        <taxon>Heteroscleromorpha</taxon>
        <taxon>Haplosclerida</taxon>
        <taxon>Niphatidae</taxon>
        <taxon>Amphimedon</taxon>
    </lineage>
</organism>
<dbReference type="InParanoid" id="A0A1X7VHT4"/>
<sequence length="116" mass="13458">MYWLGLSSTVNPCLTGALTKNGVVNRVIYVILTDGTDTFGFLAWFLWDLFLKQRLWEPDEWPWDICERYGGRPGVKLTRIGGRCDSRVRLAGETAWWRDLAKELCMASRERQLKQS</sequence>
<dbReference type="EnsemblMetazoa" id="Aqu2.1.39032_001">
    <property type="protein sequence ID" value="Aqu2.1.39032_001"/>
    <property type="gene ID" value="Aqu2.1.39032"/>
</dbReference>
<reference evidence="1" key="1">
    <citation type="submission" date="2017-05" db="UniProtKB">
        <authorList>
            <consortium name="EnsemblMetazoa"/>
        </authorList>
    </citation>
    <scope>IDENTIFICATION</scope>
</reference>
<name>A0A1X7VHT4_AMPQE</name>